<keyword evidence="1" id="KW-0472">Membrane</keyword>
<feature type="transmembrane region" description="Helical" evidence="1">
    <location>
        <begin position="12"/>
        <end position="35"/>
    </location>
</feature>
<evidence type="ECO:0000313" key="2">
    <source>
        <dbReference type="EMBL" id="MFD2916024.1"/>
    </source>
</evidence>
<gene>
    <name evidence="2" type="ORF">ACFS29_10260</name>
</gene>
<proteinExistence type="predicted"/>
<dbReference type="RefSeq" id="WP_194508038.1">
    <property type="nucleotide sequence ID" value="NZ_JADILU010000004.1"/>
</dbReference>
<name>A0ABW5ZSQ6_9FLAO</name>
<evidence type="ECO:0000256" key="1">
    <source>
        <dbReference type="SAM" id="Phobius"/>
    </source>
</evidence>
<feature type="transmembrane region" description="Helical" evidence="1">
    <location>
        <begin position="84"/>
        <end position="106"/>
    </location>
</feature>
<dbReference type="EMBL" id="JBHUOS010000009">
    <property type="protein sequence ID" value="MFD2916024.1"/>
    <property type="molecule type" value="Genomic_DNA"/>
</dbReference>
<sequence>MKTFLFNNKRAIYGGVITFFIITTGVFLLGNISGYEAKNLLEASLSGINMLCNTIVLASATILALLLTLLGISSGTESKLKDGHYLEVLNIAKIDTILFIVTLIMFQLFNIPITESSEVPTGWFSFIYWITLFISSVLSGAMVVVILMLYNTVTNIILIVGLKQDHELIYKEEDLEEQKDKANSSND</sequence>
<dbReference type="Proteomes" id="UP001597548">
    <property type="component" value="Unassembled WGS sequence"/>
</dbReference>
<keyword evidence="3" id="KW-1185">Reference proteome</keyword>
<feature type="transmembrane region" description="Helical" evidence="1">
    <location>
        <begin position="47"/>
        <end position="72"/>
    </location>
</feature>
<keyword evidence="1" id="KW-0812">Transmembrane</keyword>
<reference evidence="3" key="1">
    <citation type="journal article" date="2019" name="Int. J. Syst. Evol. Microbiol.">
        <title>The Global Catalogue of Microorganisms (GCM) 10K type strain sequencing project: providing services to taxonomists for standard genome sequencing and annotation.</title>
        <authorList>
            <consortium name="The Broad Institute Genomics Platform"/>
            <consortium name="The Broad Institute Genome Sequencing Center for Infectious Disease"/>
            <person name="Wu L."/>
            <person name="Ma J."/>
        </authorList>
    </citation>
    <scope>NUCLEOTIDE SEQUENCE [LARGE SCALE GENOMIC DNA]</scope>
    <source>
        <strain evidence="3">KCTC 32514</strain>
    </source>
</reference>
<keyword evidence="1" id="KW-1133">Transmembrane helix</keyword>
<protein>
    <submittedName>
        <fullName evidence="2">Uncharacterized protein</fullName>
    </submittedName>
</protein>
<comment type="caution">
    <text evidence="2">The sequence shown here is derived from an EMBL/GenBank/DDBJ whole genome shotgun (WGS) entry which is preliminary data.</text>
</comment>
<feature type="transmembrane region" description="Helical" evidence="1">
    <location>
        <begin position="126"/>
        <end position="150"/>
    </location>
</feature>
<accession>A0ABW5ZSQ6</accession>
<organism evidence="2 3">
    <name type="scientific">Psychroserpens luteus</name>
    <dbReference type="NCBI Taxonomy" id="1434066"/>
    <lineage>
        <taxon>Bacteria</taxon>
        <taxon>Pseudomonadati</taxon>
        <taxon>Bacteroidota</taxon>
        <taxon>Flavobacteriia</taxon>
        <taxon>Flavobacteriales</taxon>
        <taxon>Flavobacteriaceae</taxon>
        <taxon>Psychroserpens</taxon>
    </lineage>
</organism>
<evidence type="ECO:0000313" key="3">
    <source>
        <dbReference type="Proteomes" id="UP001597548"/>
    </source>
</evidence>